<protein>
    <submittedName>
        <fullName evidence="2">ImmA/IrrE family metallo-endopeptidase</fullName>
    </submittedName>
</protein>
<dbReference type="Pfam" id="PF06114">
    <property type="entry name" value="Peptidase_M78"/>
    <property type="match status" value="1"/>
</dbReference>
<reference evidence="2" key="1">
    <citation type="submission" date="2023-06" db="EMBL/GenBank/DDBJ databases">
        <title>Draft Genome Sequences of Representative Paenibacillus Polymyxa, Bacillus cereus, Fictibacillus sp., and Brevibacillus agri Strains Isolated from Amazonian Dark Earth.</title>
        <authorList>
            <person name="Pellegrinetti T.A."/>
            <person name="Cunha I.C.M."/>
            <person name="Chaves M.G."/>
            <person name="Freitas A.S."/>
            <person name="Silva A.V.R."/>
            <person name="Tsai S.M."/>
            <person name="Mendes L.W."/>
        </authorList>
    </citation>
    <scope>NUCLEOTIDE SEQUENCE</scope>
    <source>
        <strain evidence="2">CENA-BCM004</strain>
    </source>
</reference>
<name>A0ABT8E4T0_9BACL</name>
<proteinExistence type="predicted"/>
<dbReference type="EMBL" id="JAUHLN010000001">
    <property type="protein sequence ID" value="MDN4072898.1"/>
    <property type="molecule type" value="Genomic_DNA"/>
</dbReference>
<accession>A0ABT8E4T0</accession>
<dbReference type="Gene3D" id="1.10.10.2910">
    <property type="match status" value="1"/>
</dbReference>
<dbReference type="PANTHER" id="PTHR43236">
    <property type="entry name" value="ANTITOXIN HIGA1"/>
    <property type="match status" value="1"/>
</dbReference>
<comment type="caution">
    <text evidence="2">The sequence shown here is derived from an EMBL/GenBank/DDBJ whole genome shotgun (WGS) entry which is preliminary data.</text>
</comment>
<dbReference type="Proteomes" id="UP001168694">
    <property type="component" value="Unassembled WGS sequence"/>
</dbReference>
<keyword evidence="3" id="KW-1185">Reference proteome</keyword>
<evidence type="ECO:0000259" key="1">
    <source>
        <dbReference type="Pfam" id="PF06114"/>
    </source>
</evidence>
<dbReference type="PANTHER" id="PTHR43236:SF1">
    <property type="entry name" value="BLL7220 PROTEIN"/>
    <property type="match status" value="1"/>
</dbReference>
<evidence type="ECO:0000313" key="3">
    <source>
        <dbReference type="Proteomes" id="UP001168694"/>
    </source>
</evidence>
<sequence>MKKMVETIPNHVRIKQVKKKVQDYLEIKQIESPPIDAKEIIQQVKNIKIQESNEIEDAFVVYNKKKDEYGIVINTEHVKGRINWTYAHELGHIALNHAAYINDTELTDSQRKIIEREADVFARELLMPELMVKEKIVHPITPRQIGRLTAEFNVSWTAIINRLDELEIKSKDEIYELLHTKNKLKISEPDKTNNQHEILRLEQCPGCTNSDFSLYATYCKKCGYYLYNKCTDNTCNKDNVSDAYFCEYCGENTILGMTRDA</sequence>
<feature type="domain" description="IrrE N-terminal-like" evidence="1">
    <location>
        <begin position="65"/>
        <end position="163"/>
    </location>
</feature>
<gene>
    <name evidence="2" type="ORF">QYF49_07640</name>
</gene>
<dbReference type="RefSeq" id="WP_290398976.1">
    <property type="nucleotide sequence ID" value="NZ_JAUHLN010000001.1"/>
</dbReference>
<organism evidence="2 3">
    <name type="scientific">Fictibacillus terranigra</name>
    <dbReference type="NCBI Taxonomy" id="3058424"/>
    <lineage>
        <taxon>Bacteria</taxon>
        <taxon>Bacillati</taxon>
        <taxon>Bacillota</taxon>
        <taxon>Bacilli</taxon>
        <taxon>Bacillales</taxon>
        <taxon>Fictibacillaceae</taxon>
        <taxon>Fictibacillus</taxon>
    </lineage>
</organism>
<evidence type="ECO:0000313" key="2">
    <source>
        <dbReference type="EMBL" id="MDN4072898.1"/>
    </source>
</evidence>
<dbReference type="InterPro" id="IPR052345">
    <property type="entry name" value="Rad_response_metalloprotease"/>
</dbReference>
<dbReference type="InterPro" id="IPR010359">
    <property type="entry name" value="IrrE_HExxH"/>
</dbReference>